<feature type="transmembrane region" description="Helical" evidence="7">
    <location>
        <begin position="129"/>
        <end position="153"/>
    </location>
</feature>
<evidence type="ECO:0000256" key="7">
    <source>
        <dbReference type="SAM" id="Phobius"/>
    </source>
</evidence>
<feature type="transmembrane region" description="Helical" evidence="7">
    <location>
        <begin position="58"/>
        <end position="83"/>
    </location>
</feature>
<feature type="transmembrane region" description="Helical" evidence="7">
    <location>
        <begin position="305"/>
        <end position="328"/>
    </location>
</feature>
<dbReference type="InterPro" id="IPR050833">
    <property type="entry name" value="Poly_Biosynth_Transport"/>
</dbReference>
<keyword evidence="6 7" id="KW-0472">Membrane</keyword>
<proteinExistence type="inferred from homology"/>
<feature type="transmembrane region" description="Helical" evidence="7">
    <location>
        <begin position="30"/>
        <end position="52"/>
    </location>
</feature>
<dbReference type="GO" id="GO:0005886">
    <property type="term" value="C:plasma membrane"/>
    <property type="evidence" value="ECO:0007669"/>
    <property type="project" value="UniProtKB-SubCell"/>
</dbReference>
<name>A0A1F5N479_9BACT</name>
<organism evidence="8 9">
    <name type="scientific">Candidatus Daviesbacteria bacterium RIFCSPLOWO2_02_FULL_38_15</name>
    <dbReference type="NCBI Taxonomy" id="1797794"/>
    <lineage>
        <taxon>Bacteria</taxon>
        <taxon>Candidatus Daviesiibacteriota</taxon>
    </lineage>
</organism>
<dbReference type="PANTHER" id="PTHR30250:SF10">
    <property type="entry name" value="LIPOPOLYSACCHARIDE BIOSYNTHESIS PROTEIN WZXC"/>
    <property type="match status" value="1"/>
</dbReference>
<dbReference type="Pfam" id="PF13440">
    <property type="entry name" value="Polysacc_synt_3"/>
    <property type="match status" value="1"/>
</dbReference>
<feature type="transmembrane region" description="Helical" evidence="7">
    <location>
        <begin position="400"/>
        <end position="418"/>
    </location>
</feature>
<feature type="transmembrane region" description="Helical" evidence="7">
    <location>
        <begin position="457"/>
        <end position="476"/>
    </location>
</feature>
<keyword evidence="3" id="KW-1003">Cell membrane</keyword>
<feature type="transmembrane region" description="Helical" evidence="7">
    <location>
        <begin position="372"/>
        <end position="394"/>
    </location>
</feature>
<comment type="similarity">
    <text evidence="2">Belongs to the polysaccharide synthase family.</text>
</comment>
<feature type="transmembrane region" description="Helical" evidence="7">
    <location>
        <begin position="430"/>
        <end position="451"/>
    </location>
</feature>
<protein>
    <submittedName>
        <fullName evidence="8">Uncharacterized protein</fullName>
    </submittedName>
</protein>
<evidence type="ECO:0000256" key="1">
    <source>
        <dbReference type="ARBA" id="ARBA00004651"/>
    </source>
</evidence>
<dbReference type="AlphaFoldDB" id="A0A1F5N479"/>
<evidence type="ECO:0000313" key="8">
    <source>
        <dbReference type="EMBL" id="OGE72418.1"/>
    </source>
</evidence>
<keyword evidence="4 7" id="KW-0812">Transmembrane</keyword>
<feature type="transmembrane region" description="Helical" evidence="7">
    <location>
        <begin position="246"/>
        <end position="265"/>
    </location>
</feature>
<dbReference type="PANTHER" id="PTHR30250">
    <property type="entry name" value="PST FAMILY PREDICTED COLANIC ACID TRANSPORTER"/>
    <property type="match status" value="1"/>
</dbReference>
<evidence type="ECO:0000256" key="2">
    <source>
        <dbReference type="ARBA" id="ARBA00007430"/>
    </source>
</evidence>
<accession>A0A1F5N479</accession>
<evidence type="ECO:0000313" key="9">
    <source>
        <dbReference type="Proteomes" id="UP000177057"/>
    </source>
</evidence>
<comment type="subcellular location">
    <subcellularLocation>
        <location evidence="1">Cell membrane</location>
        <topology evidence="1">Multi-pass membrane protein</topology>
    </subcellularLocation>
</comment>
<evidence type="ECO:0000256" key="3">
    <source>
        <dbReference type="ARBA" id="ARBA00022475"/>
    </source>
</evidence>
<dbReference type="STRING" id="1797794.A3H40_04200"/>
<keyword evidence="5 7" id="KW-1133">Transmembrane helix</keyword>
<sequence>MQESVEQKGPSEELTTEDVKKRATSGATILTFRTVFLQATSFFANVALTIFLEPTQYGVFFLVSAVINFLAYFSDIGFAASLIQKKEKLTDLELKTIFTSQQIMILMLLIIIFLTTPIIQSFYKFNQNGVYLLWALAFSLFASSLKTIPSVLLERRLEFNKLVIPQIVETLIFNITVVYLASQGYGVTSFTIGVILRAVSGLIITYIIQPWMPAVSFSLSAFKSILRFGIPYQTNVFLAMLKDDGITLFLGSTLGASGVGLLGWAQKWAYAPLRFFMDQVIKVTFPAFSRLQDDKKELSNAASKSIFFICLLVFPSLVLLVLLAPSLTQIIPKYSKWTPALLALSLISITSGFAAVTTPLTNMLNAIGKISLIFKFMIMWTAMTWVFVPLLSYVFGVNGAAFGFSIVGVSSIVALIKAKDFIDINYIEVAGKPLLGALILAVIVFVLRSLLPTNLASVMSISLLGAASYTGLMFIIEPDLLRLIKIIVNNK</sequence>
<evidence type="ECO:0000256" key="4">
    <source>
        <dbReference type="ARBA" id="ARBA00022692"/>
    </source>
</evidence>
<feature type="transmembrane region" description="Helical" evidence="7">
    <location>
        <begin position="340"/>
        <end position="360"/>
    </location>
</feature>
<feature type="transmembrane region" description="Helical" evidence="7">
    <location>
        <begin position="187"/>
        <end position="208"/>
    </location>
</feature>
<evidence type="ECO:0000256" key="6">
    <source>
        <dbReference type="ARBA" id="ARBA00023136"/>
    </source>
</evidence>
<comment type="caution">
    <text evidence="8">The sequence shown here is derived from an EMBL/GenBank/DDBJ whole genome shotgun (WGS) entry which is preliminary data.</text>
</comment>
<feature type="transmembrane region" description="Helical" evidence="7">
    <location>
        <begin position="162"/>
        <end position="181"/>
    </location>
</feature>
<reference evidence="8 9" key="1">
    <citation type="journal article" date="2016" name="Nat. Commun.">
        <title>Thousands of microbial genomes shed light on interconnected biogeochemical processes in an aquifer system.</title>
        <authorList>
            <person name="Anantharaman K."/>
            <person name="Brown C.T."/>
            <person name="Hug L.A."/>
            <person name="Sharon I."/>
            <person name="Castelle C.J."/>
            <person name="Probst A.J."/>
            <person name="Thomas B.C."/>
            <person name="Singh A."/>
            <person name="Wilkins M.J."/>
            <person name="Karaoz U."/>
            <person name="Brodie E.L."/>
            <person name="Williams K.H."/>
            <person name="Hubbard S.S."/>
            <person name="Banfield J.F."/>
        </authorList>
    </citation>
    <scope>NUCLEOTIDE SEQUENCE [LARGE SCALE GENOMIC DNA]</scope>
</reference>
<gene>
    <name evidence="8" type="ORF">A3H40_04200</name>
</gene>
<dbReference type="Proteomes" id="UP000177057">
    <property type="component" value="Unassembled WGS sequence"/>
</dbReference>
<dbReference type="EMBL" id="MFDV01000008">
    <property type="protein sequence ID" value="OGE72418.1"/>
    <property type="molecule type" value="Genomic_DNA"/>
</dbReference>
<evidence type="ECO:0000256" key="5">
    <source>
        <dbReference type="ARBA" id="ARBA00022989"/>
    </source>
</evidence>
<feature type="transmembrane region" description="Helical" evidence="7">
    <location>
        <begin position="103"/>
        <end position="123"/>
    </location>
</feature>